<dbReference type="SUPFAM" id="SSF53850">
    <property type="entry name" value="Periplasmic binding protein-like II"/>
    <property type="match status" value="1"/>
</dbReference>
<comment type="caution">
    <text evidence="6">The sequence shown here is derived from an EMBL/GenBank/DDBJ whole genome shotgun (WGS) entry which is preliminary data.</text>
</comment>
<accession>A0ABV8DF42</accession>
<organism evidence="6 7">
    <name type="scientific">Acidovorax facilis</name>
    <dbReference type="NCBI Taxonomy" id="12917"/>
    <lineage>
        <taxon>Bacteria</taxon>
        <taxon>Pseudomonadati</taxon>
        <taxon>Pseudomonadota</taxon>
        <taxon>Betaproteobacteria</taxon>
        <taxon>Burkholderiales</taxon>
        <taxon>Comamonadaceae</taxon>
        <taxon>Acidovorax</taxon>
    </lineage>
</organism>
<comment type="similarity">
    <text evidence="1">Belongs to the LysR transcriptional regulatory family.</text>
</comment>
<feature type="domain" description="HTH lysR-type" evidence="5">
    <location>
        <begin position="4"/>
        <end position="61"/>
    </location>
</feature>
<dbReference type="PROSITE" id="PS50931">
    <property type="entry name" value="HTH_LYSR"/>
    <property type="match status" value="1"/>
</dbReference>
<dbReference type="InterPro" id="IPR036388">
    <property type="entry name" value="WH-like_DNA-bd_sf"/>
</dbReference>
<dbReference type="CDD" id="cd08422">
    <property type="entry name" value="PBP2_CrgA_like"/>
    <property type="match status" value="1"/>
</dbReference>
<evidence type="ECO:0000313" key="6">
    <source>
        <dbReference type="EMBL" id="MFC3936912.1"/>
    </source>
</evidence>
<dbReference type="PANTHER" id="PTHR30537">
    <property type="entry name" value="HTH-TYPE TRANSCRIPTIONAL REGULATOR"/>
    <property type="match status" value="1"/>
</dbReference>
<evidence type="ECO:0000256" key="3">
    <source>
        <dbReference type="ARBA" id="ARBA00023125"/>
    </source>
</evidence>
<evidence type="ECO:0000256" key="2">
    <source>
        <dbReference type="ARBA" id="ARBA00023015"/>
    </source>
</evidence>
<dbReference type="RefSeq" id="WP_055395557.1">
    <property type="nucleotide sequence ID" value="NZ_JAMXAX010000004.1"/>
</dbReference>
<evidence type="ECO:0000259" key="5">
    <source>
        <dbReference type="PROSITE" id="PS50931"/>
    </source>
</evidence>
<keyword evidence="2" id="KW-0805">Transcription regulation</keyword>
<dbReference type="InterPro" id="IPR000847">
    <property type="entry name" value="LysR_HTH_N"/>
</dbReference>
<dbReference type="Gene3D" id="1.10.10.10">
    <property type="entry name" value="Winged helix-like DNA-binding domain superfamily/Winged helix DNA-binding domain"/>
    <property type="match status" value="1"/>
</dbReference>
<keyword evidence="7" id="KW-1185">Reference proteome</keyword>
<dbReference type="SUPFAM" id="SSF46785">
    <property type="entry name" value="Winged helix' DNA-binding domain"/>
    <property type="match status" value="1"/>
</dbReference>
<protein>
    <submittedName>
        <fullName evidence="6">LysR family transcriptional regulator</fullName>
    </submittedName>
</protein>
<dbReference type="Gene3D" id="3.40.190.290">
    <property type="match status" value="1"/>
</dbReference>
<dbReference type="EMBL" id="JBHSAJ010000060">
    <property type="protein sequence ID" value="MFC3936912.1"/>
    <property type="molecule type" value="Genomic_DNA"/>
</dbReference>
<reference evidence="7" key="1">
    <citation type="journal article" date="2019" name="Int. J. Syst. Evol. Microbiol.">
        <title>The Global Catalogue of Microorganisms (GCM) 10K type strain sequencing project: providing services to taxonomists for standard genome sequencing and annotation.</title>
        <authorList>
            <consortium name="The Broad Institute Genomics Platform"/>
            <consortium name="The Broad Institute Genome Sequencing Center for Infectious Disease"/>
            <person name="Wu L."/>
            <person name="Ma J."/>
        </authorList>
    </citation>
    <scope>NUCLEOTIDE SEQUENCE [LARGE SCALE GENOMIC DNA]</scope>
    <source>
        <strain evidence="7">CCUG 2113</strain>
    </source>
</reference>
<proteinExistence type="inferred from homology"/>
<evidence type="ECO:0000256" key="1">
    <source>
        <dbReference type="ARBA" id="ARBA00009437"/>
    </source>
</evidence>
<gene>
    <name evidence="6" type="ORF">ACFOW3_20000</name>
</gene>
<sequence length="314" mass="33752">MDNLTLDDFALFVQIASAHSFSTVARERNVAASHVSRGMARIEAACGLRLAHRTTHSLSLTEEGEMFLEHARRILGEYAQLRDGFGGRSLHIGGTVRISVSQLLAEYVLIPKLHLLGAQYPGLTVELQMEDRVVDMADESIDIAIRAGVDPAQASVARSLGSHGRALYASPGYVQTYGAPISVQDLAAHRLISNASTPSHNQWDFRVNGEPTMLMVKGKVQVNSSAAVISLALGGAGIARMNDVIGQALVDQGKLLPVLPQAVERGSHPIFAVILSTRHRAPKVLATMDYLQTCFASFAKPSGEPGMLLRPDRG</sequence>
<dbReference type="InterPro" id="IPR058163">
    <property type="entry name" value="LysR-type_TF_proteobact-type"/>
</dbReference>
<dbReference type="Pfam" id="PF00126">
    <property type="entry name" value="HTH_1"/>
    <property type="match status" value="1"/>
</dbReference>
<dbReference type="InterPro" id="IPR005119">
    <property type="entry name" value="LysR_subst-bd"/>
</dbReference>
<name>A0ABV8DF42_9BURK</name>
<evidence type="ECO:0000256" key="4">
    <source>
        <dbReference type="ARBA" id="ARBA00023163"/>
    </source>
</evidence>
<keyword evidence="4" id="KW-0804">Transcription</keyword>
<dbReference type="InterPro" id="IPR036390">
    <property type="entry name" value="WH_DNA-bd_sf"/>
</dbReference>
<keyword evidence="3" id="KW-0238">DNA-binding</keyword>
<evidence type="ECO:0000313" key="7">
    <source>
        <dbReference type="Proteomes" id="UP001595693"/>
    </source>
</evidence>
<dbReference type="PANTHER" id="PTHR30537:SF3">
    <property type="entry name" value="TRANSCRIPTIONAL REGULATORY PROTEIN"/>
    <property type="match status" value="1"/>
</dbReference>
<dbReference type="Pfam" id="PF03466">
    <property type="entry name" value="LysR_substrate"/>
    <property type="match status" value="1"/>
</dbReference>
<dbReference type="Proteomes" id="UP001595693">
    <property type="component" value="Unassembled WGS sequence"/>
</dbReference>